<proteinExistence type="predicted"/>
<dbReference type="Proteomes" id="UP000807785">
    <property type="component" value="Unassembled WGS sequence"/>
</dbReference>
<dbReference type="AlphaFoldDB" id="A0A9D7DYG2"/>
<name>A0A9D7DYG2_9PROT</name>
<feature type="signal peptide" evidence="1">
    <location>
        <begin position="1"/>
        <end position="26"/>
    </location>
</feature>
<gene>
    <name evidence="2" type="ORF">IPH26_09335</name>
</gene>
<sequence>MNPNQLLVLALTTALVGCASVAPIPAAPEGANPAVSEAQVPVQALNPDVRQDSIHLTICQLGYAASVRPSTLYTNGVKLKLLRDRGLPASRAPEFELDHMVALALGGHPRNLVNLQLQPWEGEDGAKKKDQFERKLQTKVCAGELSLAEAQRSLFYWRTGAQ</sequence>
<reference evidence="3" key="1">
    <citation type="journal article" date="2021" name="Nat. Commun.">
        <title>Connecting structure to function with the recovery of over 1000 high-quality metagenome-assembled genomes from activated sludge using long-read sequencing.</title>
        <authorList>
            <person name="Singleton C.M."/>
            <person name="Petriglieri F."/>
            <person name="Kristensen J.M."/>
            <person name="Kirkegaard R.H."/>
            <person name="Michaelsen T.Y."/>
            <person name="Andersen M.H."/>
            <person name="Kondrotaite Z."/>
            <person name="Karst S.M."/>
            <person name="Dueholm M.S."/>
            <person name="Nielsen P.H."/>
            <person name="Albertsen M."/>
        </authorList>
    </citation>
    <scope>NUCLEOTIDE SEQUENCE [LARGE SCALE GENOMIC DNA]</scope>
</reference>
<protein>
    <recommendedName>
        <fullName evidence="4">Lipoprotein</fullName>
    </recommendedName>
</protein>
<accession>A0A9D7DYG2</accession>
<evidence type="ECO:0000313" key="2">
    <source>
        <dbReference type="EMBL" id="MBK6973126.1"/>
    </source>
</evidence>
<feature type="chain" id="PRO_5039308990" description="Lipoprotein" evidence="1">
    <location>
        <begin position="27"/>
        <end position="162"/>
    </location>
</feature>
<organism evidence="2 3">
    <name type="scientific">Candidatus Methylophosphatis roskildensis</name>
    <dbReference type="NCBI Taxonomy" id="2899263"/>
    <lineage>
        <taxon>Bacteria</taxon>
        <taxon>Pseudomonadati</taxon>
        <taxon>Pseudomonadota</taxon>
        <taxon>Betaproteobacteria</taxon>
        <taxon>Nitrosomonadales</taxon>
        <taxon>Sterolibacteriaceae</taxon>
        <taxon>Candidatus Methylophosphatis</taxon>
    </lineage>
</organism>
<evidence type="ECO:0000256" key="1">
    <source>
        <dbReference type="SAM" id="SignalP"/>
    </source>
</evidence>
<keyword evidence="1" id="KW-0732">Signal</keyword>
<dbReference type="EMBL" id="JADJEV010000003">
    <property type="protein sequence ID" value="MBK6973126.1"/>
    <property type="molecule type" value="Genomic_DNA"/>
</dbReference>
<comment type="caution">
    <text evidence="2">The sequence shown here is derived from an EMBL/GenBank/DDBJ whole genome shotgun (WGS) entry which is preliminary data.</text>
</comment>
<evidence type="ECO:0000313" key="3">
    <source>
        <dbReference type="Proteomes" id="UP000807785"/>
    </source>
</evidence>
<evidence type="ECO:0008006" key="4">
    <source>
        <dbReference type="Google" id="ProtNLM"/>
    </source>
</evidence>